<dbReference type="WBParaSite" id="PTRK_0001122900.1">
    <property type="protein sequence ID" value="PTRK_0001122900.1"/>
    <property type="gene ID" value="PTRK_0001122900"/>
</dbReference>
<dbReference type="AlphaFoldDB" id="A0A0N4ZRU6"/>
<evidence type="ECO:0000313" key="3">
    <source>
        <dbReference type="Proteomes" id="UP000038045"/>
    </source>
</evidence>
<organism evidence="3 4">
    <name type="scientific">Parastrongyloides trichosuri</name>
    <name type="common">Possum-specific nematode worm</name>
    <dbReference type="NCBI Taxonomy" id="131310"/>
    <lineage>
        <taxon>Eukaryota</taxon>
        <taxon>Metazoa</taxon>
        <taxon>Ecdysozoa</taxon>
        <taxon>Nematoda</taxon>
        <taxon>Chromadorea</taxon>
        <taxon>Rhabditida</taxon>
        <taxon>Tylenchina</taxon>
        <taxon>Panagrolaimomorpha</taxon>
        <taxon>Strongyloidoidea</taxon>
        <taxon>Strongyloididae</taxon>
        <taxon>Parastrongyloides</taxon>
    </lineage>
</organism>
<name>A0A0N4ZRU6_PARTI</name>
<feature type="chain" id="PRO_5005892334" evidence="2">
    <location>
        <begin position="19"/>
        <end position="135"/>
    </location>
</feature>
<feature type="signal peptide" evidence="2">
    <location>
        <begin position="1"/>
        <end position="18"/>
    </location>
</feature>
<sequence length="135" mass="14291">MFFGIKIFLVLIISTCVCVGIIKCGGGSGSKKRNSKSEKSKSSRRHGKDSKDKKSDADGKEENTAVGHDNFKRPDVLGMATAGDPKYATLRKMDIDNILNPKKDVGVPSKPEEGLGGTQSPQGKISSQPSTPGAV</sequence>
<feature type="region of interest" description="Disordered" evidence="1">
    <location>
        <begin position="26"/>
        <end position="80"/>
    </location>
</feature>
<feature type="compositionally biased region" description="Polar residues" evidence="1">
    <location>
        <begin position="118"/>
        <end position="135"/>
    </location>
</feature>
<accession>A0A0N4ZRU6</accession>
<protein>
    <submittedName>
        <fullName evidence="4">Uncharacterized protein</fullName>
    </submittedName>
</protein>
<evidence type="ECO:0000256" key="1">
    <source>
        <dbReference type="SAM" id="MobiDB-lite"/>
    </source>
</evidence>
<keyword evidence="3" id="KW-1185">Reference proteome</keyword>
<keyword evidence="2" id="KW-0732">Signal</keyword>
<evidence type="ECO:0000256" key="2">
    <source>
        <dbReference type="SAM" id="SignalP"/>
    </source>
</evidence>
<reference evidence="4" key="1">
    <citation type="submission" date="2017-02" db="UniProtKB">
        <authorList>
            <consortium name="WormBaseParasite"/>
        </authorList>
    </citation>
    <scope>IDENTIFICATION</scope>
</reference>
<evidence type="ECO:0000313" key="4">
    <source>
        <dbReference type="WBParaSite" id="PTRK_0001122900.1"/>
    </source>
</evidence>
<dbReference type="Proteomes" id="UP000038045">
    <property type="component" value="Unplaced"/>
</dbReference>
<feature type="region of interest" description="Disordered" evidence="1">
    <location>
        <begin position="98"/>
        <end position="135"/>
    </location>
</feature>
<feature type="compositionally biased region" description="Basic and acidic residues" evidence="1">
    <location>
        <begin position="49"/>
        <end position="75"/>
    </location>
</feature>
<feature type="compositionally biased region" description="Basic and acidic residues" evidence="1">
    <location>
        <begin position="98"/>
        <end position="113"/>
    </location>
</feature>
<proteinExistence type="predicted"/>